<comment type="caution">
    <text evidence="2">The sequence shown here is derived from an EMBL/GenBank/DDBJ whole genome shotgun (WGS) entry which is preliminary data.</text>
</comment>
<organism evidence="2 3">
    <name type="scientific">Thraustotheca clavata</name>
    <dbReference type="NCBI Taxonomy" id="74557"/>
    <lineage>
        <taxon>Eukaryota</taxon>
        <taxon>Sar</taxon>
        <taxon>Stramenopiles</taxon>
        <taxon>Oomycota</taxon>
        <taxon>Saprolegniomycetes</taxon>
        <taxon>Saprolegniales</taxon>
        <taxon>Achlyaceae</taxon>
        <taxon>Thraustotheca</taxon>
    </lineage>
</organism>
<dbReference type="AlphaFoldDB" id="A0A1V9YCE6"/>
<reference evidence="2 3" key="1">
    <citation type="journal article" date="2014" name="Genome Biol. Evol.">
        <title>The secreted proteins of Achlya hypogyna and Thraustotheca clavata identify the ancestral oomycete secretome and reveal gene acquisitions by horizontal gene transfer.</title>
        <authorList>
            <person name="Misner I."/>
            <person name="Blouin N."/>
            <person name="Leonard G."/>
            <person name="Richards T.A."/>
            <person name="Lane C.E."/>
        </authorList>
    </citation>
    <scope>NUCLEOTIDE SEQUENCE [LARGE SCALE GENOMIC DNA]</scope>
    <source>
        <strain evidence="2 3">ATCC 34112</strain>
    </source>
</reference>
<keyword evidence="2" id="KW-0645">Protease</keyword>
<dbReference type="Proteomes" id="UP000243217">
    <property type="component" value="Unassembled WGS sequence"/>
</dbReference>
<gene>
    <name evidence="2" type="ORF">THRCLA_23158</name>
</gene>
<name>A0A1V9YCE6_9STRA</name>
<dbReference type="OrthoDB" id="425534at2759"/>
<dbReference type="GO" id="GO:0008233">
    <property type="term" value="F:peptidase activity"/>
    <property type="evidence" value="ECO:0007669"/>
    <property type="project" value="UniProtKB-KW"/>
</dbReference>
<dbReference type="EMBL" id="JNBS01004393">
    <property type="protein sequence ID" value="OQR83391.1"/>
    <property type="molecule type" value="Genomic_DNA"/>
</dbReference>
<dbReference type="GO" id="GO:0006508">
    <property type="term" value="P:proteolysis"/>
    <property type="evidence" value="ECO:0007669"/>
    <property type="project" value="UniProtKB-KW"/>
</dbReference>
<dbReference type="InterPro" id="IPR000073">
    <property type="entry name" value="AB_hydrolase_1"/>
</dbReference>
<keyword evidence="2" id="KW-0378">Hydrolase</keyword>
<dbReference type="SUPFAM" id="SSF53474">
    <property type="entry name" value="alpha/beta-Hydrolases"/>
    <property type="match status" value="1"/>
</dbReference>
<dbReference type="InterPro" id="IPR029058">
    <property type="entry name" value="AB_hydrolase_fold"/>
</dbReference>
<sequence>MSKHVKTLSSQTNLLQNVFGSSIFDNLAQLHQVEKDKSVASNAYNPYLQVSFECAQFTLPLCHAGVCDSNKTIEVFVKRALANKQNPKAVWLLQGGPGASTAGTMEKIMVSVYKRLDGAANVYTMDHRGTGRSHRLGCTAAQVETSGSPTYGEITPEVLSACIQDVNIQLGASINCKWFILQHENNNSFIASILSAFSTTSAALDLSTLINYTNNTNTYVYGVSYGTYLVERLMQLNNSNIRGYILDGVVSQSGRNNFV</sequence>
<protein>
    <submittedName>
        <fullName evidence="2">Serine protease family S33</fullName>
    </submittedName>
</protein>
<evidence type="ECO:0000259" key="1">
    <source>
        <dbReference type="Pfam" id="PF00561"/>
    </source>
</evidence>
<keyword evidence="3" id="KW-1185">Reference proteome</keyword>
<accession>A0A1V9YCE6</accession>
<feature type="domain" description="AB hydrolase-1" evidence="1">
    <location>
        <begin position="90"/>
        <end position="249"/>
    </location>
</feature>
<evidence type="ECO:0000313" key="2">
    <source>
        <dbReference type="EMBL" id="OQR83391.1"/>
    </source>
</evidence>
<dbReference type="Pfam" id="PF00561">
    <property type="entry name" value="Abhydrolase_1"/>
    <property type="match status" value="1"/>
</dbReference>
<evidence type="ECO:0000313" key="3">
    <source>
        <dbReference type="Proteomes" id="UP000243217"/>
    </source>
</evidence>
<dbReference type="Gene3D" id="3.40.50.1820">
    <property type="entry name" value="alpha/beta hydrolase"/>
    <property type="match status" value="1"/>
</dbReference>
<proteinExistence type="predicted"/>